<evidence type="ECO:0000259" key="7">
    <source>
        <dbReference type="PROSITE" id="PS50156"/>
    </source>
</evidence>
<proteinExistence type="predicted"/>
<evidence type="ECO:0000256" key="3">
    <source>
        <dbReference type="ARBA" id="ARBA00022692"/>
    </source>
</evidence>
<feature type="transmembrane region" description="Helical" evidence="6">
    <location>
        <begin position="543"/>
        <end position="562"/>
    </location>
</feature>
<comment type="subcellular location">
    <subcellularLocation>
        <location evidence="1">Cell membrane</location>
        <topology evidence="1">Multi-pass membrane protein</topology>
    </subcellularLocation>
</comment>
<dbReference type="Pfam" id="PF03176">
    <property type="entry name" value="MMPL"/>
    <property type="match status" value="2"/>
</dbReference>
<evidence type="ECO:0000256" key="6">
    <source>
        <dbReference type="SAM" id="Phobius"/>
    </source>
</evidence>
<feature type="transmembrane region" description="Helical" evidence="6">
    <location>
        <begin position="656"/>
        <end position="679"/>
    </location>
</feature>
<feature type="transmembrane region" description="Helical" evidence="6">
    <location>
        <begin position="234"/>
        <end position="255"/>
    </location>
</feature>
<feature type="domain" description="SSD" evidence="7">
    <location>
        <begin position="208"/>
        <end position="333"/>
    </location>
</feature>
<gene>
    <name evidence="8" type="ORF">UFOPK1395_00901</name>
</gene>
<evidence type="ECO:0000256" key="1">
    <source>
        <dbReference type="ARBA" id="ARBA00004651"/>
    </source>
</evidence>
<dbReference type="SUPFAM" id="SSF82866">
    <property type="entry name" value="Multidrug efflux transporter AcrB transmembrane domain"/>
    <property type="match status" value="2"/>
</dbReference>
<reference evidence="8" key="1">
    <citation type="submission" date="2020-05" db="EMBL/GenBank/DDBJ databases">
        <authorList>
            <person name="Chiriac C."/>
            <person name="Salcher M."/>
            <person name="Ghai R."/>
            <person name="Kavagutti S V."/>
        </authorList>
    </citation>
    <scope>NUCLEOTIDE SEQUENCE</scope>
</reference>
<sequence length="701" mass="74850">MFEKLGHYLVKHRKGAVVLFVVGILVAGGFGSLAFSRLDSAGYSDPNSDSYKVYEYLNDELKLSDPAIVVVVDSGSIDVTDPSIVQKGLALEKKIGQEAGVSKTLSYWTSGGEPTLKSSDSRAAYILVYGDSDPFSAQGQKLGELFQKNYDGAYDGLTLYAGGASVVGHAITEKISEDLKIAELISIPLTFILLTVVFGALAASAMPLIVGVAAILGAFFILYLFTLFTSVSIYALNLTTGMGLGLGIDYALLMVNRFREELHRGKSVEDSIVATMGSAGKTVFYSGMTVLVTLMSLTFFPLPFLKSFGYAGVSVVAIAVVGAIIGLPPILALMGSKIDKGVIRRSAITPKEDGRWAQTARLVMKRPVAAVVLSLVILGIMAAPITNIKFSQGDSRMLPANNKAAIATALQAERFPGQTGNPIEIIIRNGSNKIDEINAYAAKVAKVSGIVAVLPPAIIGEDVRVVAYQEMLPRTPEAQALIHNVRNVEAPAGTLVGGVAADYTDSQDGISRTLPWALGWIILSVLVLIFIFTGSIILPIKAVLLNFLSLGATLGALTWVFIDGHMQWLIGSFTLTGTVDTSIVILIAVVVFGLSMDYELFLLSRIREEHLAGKTNIESVAVGLQRSARIITAAALLLAVVFASFVTSGVTSIKSMGFGVALAVILDATIVRGLLVPALMRLFGERNWWAPKWMQRFTLHH</sequence>
<organism evidence="8">
    <name type="scientific">freshwater metagenome</name>
    <dbReference type="NCBI Taxonomy" id="449393"/>
    <lineage>
        <taxon>unclassified sequences</taxon>
        <taxon>metagenomes</taxon>
        <taxon>ecological metagenomes</taxon>
    </lineage>
</organism>
<feature type="transmembrane region" description="Helical" evidence="6">
    <location>
        <begin position="283"/>
        <end position="302"/>
    </location>
</feature>
<accession>A0A6J6BHY4</accession>
<dbReference type="AlphaFoldDB" id="A0A6J6BHY4"/>
<feature type="transmembrane region" description="Helical" evidence="6">
    <location>
        <begin position="630"/>
        <end position="650"/>
    </location>
</feature>
<keyword evidence="2" id="KW-1003">Cell membrane</keyword>
<protein>
    <submittedName>
        <fullName evidence="8">Unannotated protein</fullName>
    </submittedName>
</protein>
<evidence type="ECO:0000256" key="5">
    <source>
        <dbReference type="ARBA" id="ARBA00023136"/>
    </source>
</evidence>
<dbReference type="Gene3D" id="1.20.1640.10">
    <property type="entry name" value="Multidrug efflux transporter AcrB transmembrane domain"/>
    <property type="match status" value="2"/>
</dbReference>
<feature type="transmembrane region" description="Helical" evidence="6">
    <location>
        <begin position="568"/>
        <end position="595"/>
    </location>
</feature>
<evidence type="ECO:0000256" key="4">
    <source>
        <dbReference type="ARBA" id="ARBA00022989"/>
    </source>
</evidence>
<dbReference type="GO" id="GO:0005886">
    <property type="term" value="C:plasma membrane"/>
    <property type="evidence" value="ECO:0007669"/>
    <property type="project" value="UniProtKB-SubCell"/>
</dbReference>
<dbReference type="EMBL" id="CAEZSB010000097">
    <property type="protein sequence ID" value="CAB4538009.1"/>
    <property type="molecule type" value="Genomic_DNA"/>
</dbReference>
<dbReference type="InterPro" id="IPR000731">
    <property type="entry name" value="SSD"/>
</dbReference>
<keyword evidence="5 6" id="KW-0472">Membrane</keyword>
<name>A0A6J6BHY4_9ZZZZ</name>
<dbReference type="InterPro" id="IPR050545">
    <property type="entry name" value="Mycobact_MmpL"/>
</dbReference>
<feature type="transmembrane region" description="Helical" evidence="6">
    <location>
        <begin position="16"/>
        <end position="35"/>
    </location>
</feature>
<feature type="transmembrane region" description="Helical" evidence="6">
    <location>
        <begin position="308"/>
        <end position="335"/>
    </location>
</feature>
<dbReference type="InterPro" id="IPR004869">
    <property type="entry name" value="MMPL_dom"/>
</dbReference>
<evidence type="ECO:0000313" key="8">
    <source>
        <dbReference type="EMBL" id="CAB4538009.1"/>
    </source>
</evidence>
<feature type="transmembrane region" description="Helical" evidence="6">
    <location>
        <begin position="517"/>
        <end position="538"/>
    </location>
</feature>
<keyword evidence="4 6" id="KW-1133">Transmembrane helix</keyword>
<feature type="transmembrane region" description="Helical" evidence="6">
    <location>
        <begin position="368"/>
        <end position="388"/>
    </location>
</feature>
<feature type="transmembrane region" description="Helical" evidence="6">
    <location>
        <begin position="181"/>
        <end position="201"/>
    </location>
</feature>
<evidence type="ECO:0000256" key="2">
    <source>
        <dbReference type="ARBA" id="ARBA00022475"/>
    </source>
</evidence>
<dbReference type="PROSITE" id="PS50156">
    <property type="entry name" value="SSD"/>
    <property type="match status" value="1"/>
</dbReference>
<dbReference type="PANTHER" id="PTHR33406:SF11">
    <property type="entry name" value="MEMBRANE PROTEIN SCO6666-RELATED"/>
    <property type="match status" value="1"/>
</dbReference>
<dbReference type="PANTHER" id="PTHR33406">
    <property type="entry name" value="MEMBRANE PROTEIN MJ1562-RELATED"/>
    <property type="match status" value="1"/>
</dbReference>
<keyword evidence="3 6" id="KW-0812">Transmembrane</keyword>
<feature type="transmembrane region" description="Helical" evidence="6">
    <location>
        <begin position="208"/>
        <end position="228"/>
    </location>
</feature>